<gene>
    <name evidence="2" type="ORF">BP422_18200</name>
</gene>
<dbReference type="EMBL" id="CP018145">
    <property type="protein sequence ID" value="ASJ55307.1"/>
    <property type="molecule type" value="Genomic_DNA"/>
</dbReference>
<evidence type="ECO:0000313" key="2">
    <source>
        <dbReference type="EMBL" id="ASJ55307.1"/>
    </source>
</evidence>
<evidence type="ECO:0000256" key="1">
    <source>
        <dbReference type="SAM" id="MobiDB-lite"/>
    </source>
</evidence>
<dbReference type="KEGG" id="bfm:BP422_18200"/>
<dbReference type="Proteomes" id="UP000197781">
    <property type="component" value="Chromosome"/>
</dbReference>
<reference evidence="2 3" key="1">
    <citation type="submission" date="2016-11" db="EMBL/GenBank/DDBJ databases">
        <authorList>
            <person name="Jaros S."/>
            <person name="Januszkiewicz K."/>
            <person name="Wedrychowicz H."/>
        </authorList>
    </citation>
    <scope>NUCLEOTIDE SEQUENCE [LARGE SCALE GENOMIC DNA]</scope>
    <source>
        <strain evidence="2 3">NF2</strain>
    </source>
</reference>
<evidence type="ECO:0000313" key="3">
    <source>
        <dbReference type="Proteomes" id="UP000197781"/>
    </source>
</evidence>
<feature type="compositionally biased region" description="Basic and acidic residues" evidence="1">
    <location>
        <begin position="11"/>
        <end position="21"/>
    </location>
</feature>
<name>A0A220MJU0_9BACL</name>
<accession>A0A220MJU0</accession>
<proteinExistence type="predicted"/>
<feature type="region of interest" description="Disordered" evidence="1">
    <location>
        <begin position="1"/>
        <end position="21"/>
    </location>
</feature>
<dbReference type="AlphaFoldDB" id="A0A220MJU0"/>
<dbReference type="RefSeq" id="WP_088908983.1">
    <property type="nucleotide sequence ID" value="NZ_CP018145.1"/>
</dbReference>
<organism evidence="2 3">
    <name type="scientific">Brevibacillus formosus</name>
    <dbReference type="NCBI Taxonomy" id="54913"/>
    <lineage>
        <taxon>Bacteria</taxon>
        <taxon>Bacillati</taxon>
        <taxon>Bacillota</taxon>
        <taxon>Bacilli</taxon>
        <taxon>Bacillales</taxon>
        <taxon>Paenibacillaceae</taxon>
        <taxon>Brevibacillus</taxon>
    </lineage>
</organism>
<sequence>MRFNTTVYYGDGKERGEVSNRDWDRDDDDIMIPGGVTYKALRNDSTKYLNLSYDNKKVEHTATFLLKNCYPNSLTLKAKERLD</sequence>
<protein>
    <submittedName>
        <fullName evidence="2">Uncharacterized protein</fullName>
    </submittedName>
</protein>